<reference evidence="2" key="1">
    <citation type="submission" date="2021-09" db="EMBL/GenBank/DDBJ databases">
        <authorList>
            <consortium name="AG Swart"/>
            <person name="Singh M."/>
            <person name="Singh A."/>
            <person name="Seah K."/>
            <person name="Emmerich C."/>
        </authorList>
    </citation>
    <scope>NUCLEOTIDE SEQUENCE</scope>
    <source>
        <strain evidence="2">ATCC30299</strain>
    </source>
</reference>
<dbReference type="AlphaFoldDB" id="A0AAU9J9Q5"/>
<keyword evidence="1" id="KW-0812">Transmembrane</keyword>
<protein>
    <submittedName>
        <fullName evidence="2">Uncharacterized protein</fullName>
    </submittedName>
</protein>
<dbReference type="InterPro" id="IPR017850">
    <property type="entry name" value="Alkaline_phosphatase_core_sf"/>
</dbReference>
<dbReference type="Gene3D" id="3.40.720.10">
    <property type="entry name" value="Alkaline Phosphatase, subunit A"/>
    <property type="match status" value="1"/>
</dbReference>
<evidence type="ECO:0000313" key="2">
    <source>
        <dbReference type="EMBL" id="CAG9322490.1"/>
    </source>
</evidence>
<dbReference type="SUPFAM" id="SSF53649">
    <property type="entry name" value="Alkaline phosphatase-like"/>
    <property type="match status" value="1"/>
</dbReference>
<dbReference type="PANTHER" id="PTHR10974">
    <property type="entry name" value="FI08016P-RELATED"/>
    <property type="match status" value="1"/>
</dbReference>
<sequence>MSWLARTKKSILIIFSSLLFTSFFWVFIVYLEDNNWENHENTIILKDEPEERKKAENDSFSLTFKEFFDKSNQNESLPYDFSTIKSQKLSEEIIFYDEDIKSKPQHQGYTSEQSEIKFKYKNRSLSCPSEVRKIFSLENNKLTMNCFDSETPQYILGISPDEEIIGSVKFPTNWRVYTSPLDIGNTEFGFTKCSNLEKQAWLHNIFSEKISEKSLNKVIEIAKESRLSKKLRPQTVLVLLVDAVSRQHFYRSMKRTVSFMNENIVNGKFSQNHTVYDFANGNAHGTKTLTNLIPMLFGRSYLDHLSAINKLSLKNNGDEAKFKKVQEEIIWKHYEKYGFVTMLGWETKMDYLAEMIGRKILCDHVAASFWRGAASIEGFNDFSDKQRCIGHLHSHEYLLNYTEEFIKNYKGHNKFGYLHFLSGHEPTGSVIQTLDSHLATFLEEVLTFYDKNDEDLAIFLASDHGLHMGPWDRYEAGTVEIVTPFSFLITSKKLLLKLGPDTHDILLHNTQRLTGKYDIYLTLKHLALAPYGNIANQYQEWKSGININSAVSLFFERIPNNRTCENIGIPLHFCKSLKYQTIDLQKIHKLADHIAKESVITINKKIAKDRAKELCYDLSFKKVLDIKEETKESQNYSGKVYKVTFTINESEITIFNTIAYVGNSDKYLKENTEKEAYPQSEYENLQVQIKKIMRVDENDDYCIELASVIFTKGHFCICKYPKDFDINANLPAKIRSSLDKLKKTLSIIIGNSGQNCTQVCEENKKKCEKWGFWIVNEKEILNEPWRAQSTYQVLKDRRHVDFKNLHVNDVEKGELPGLINDQNIYKFVRNDSGNFSCGTYSDKIMPICPCTLHSFEY</sequence>
<evidence type="ECO:0000313" key="3">
    <source>
        <dbReference type="Proteomes" id="UP001162131"/>
    </source>
</evidence>
<evidence type="ECO:0000256" key="1">
    <source>
        <dbReference type="SAM" id="Phobius"/>
    </source>
</evidence>
<gene>
    <name evidence="2" type="ORF">BSTOLATCC_MIC31620</name>
</gene>
<dbReference type="EMBL" id="CAJZBQ010000032">
    <property type="protein sequence ID" value="CAG9322490.1"/>
    <property type="molecule type" value="Genomic_DNA"/>
</dbReference>
<feature type="transmembrane region" description="Helical" evidence="1">
    <location>
        <begin position="12"/>
        <end position="31"/>
    </location>
</feature>
<organism evidence="2 3">
    <name type="scientific">Blepharisma stoltei</name>
    <dbReference type="NCBI Taxonomy" id="1481888"/>
    <lineage>
        <taxon>Eukaryota</taxon>
        <taxon>Sar</taxon>
        <taxon>Alveolata</taxon>
        <taxon>Ciliophora</taxon>
        <taxon>Postciliodesmatophora</taxon>
        <taxon>Heterotrichea</taxon>
        <taxon>Heterotrichida</taxon>
        <taxon>Blepharismidae</taxon>
        <taxon>Blepharisma</taxon>
    </lineage>
</organism>
<keyword evidence="3" id="KW-1185">Reference proteome</keyword>
<comment type="caution">
    <text evidence="2">The sequence shown here is derived from an EMBL/GenBank/DDBJ whole genome shotgun (WGS) entry which is preliminary data.</text>
</comment>
<dbReference type="Proteomes" id="UP001162131">
    <property type="component" value="Unassembled WGS sequence"/>
</dbReference>
<dbReference type="InterPro" id="IPR004245">
    <property type="entry name" value="DUF229"/>
</dbReference>
<dbReference type="Pfam" id="PF02995">
    <property type="entry name" value="DUF229"/>
    <property type="match status" value="1"/>
</dbReference>
<accession>A0AAU9J9Q5</accession>
<proteinExistence type="predicted"/>
<dbReference type="PANTHER" id="PTHR10974:SF1">
    <property type="entry name" value="FI08016P-RELATED"/>
    <property type="match status" value="1"/>
</dbReference>
<keyword evidence="1" id="KW-0472">Membrane</keyword>
<keyword evidence="1" id="KW-1133">Transmembrane helix</keyword>
<dbReference type="GO" id="GO:0005615">
    <property type="term" value="C:extracellular space"/>
    <property type="evidence" value="ECO:0007669"/>
    <property type="project" value="TreeGrafter"/>
</dbReference>
<name>A0AAU9J9Q5_9CILI</name>